<dbReference type="PANTHER" id="PTHR11439">
    <property type="entry name" value="GAG-POL-RELATED RETROTRANSPOSON"/>
    <property type="match status" value="1"/>
</dbReference>
<dbReference type="PANTHER" id="PTHR11439:SF508">
    <property type="entry name" value="RNA-DIRECTED DNA POLYMERASE"/>
    <property type="match status" value="1"/>
</dbReference>
<sequence length="189" mass="22046">MFIKIVGNPDIILLVYVDDIIMTGNCEFEISKVKNFLKSQFLIIDLEKLKYFWKLIGKLIYLTIVRPNSAYFVQVLSQYVHKPTKAHLQDALRLLRYLKHKGVSYLMSESDSLVLRGFSDADWAKRLFFRKFVSGHVLEYKALGSCHSAITLALNLVFHDKTKHFEINVHFIREKISKGIIKLVKNFCF</sequence>
<dbReference type="Proteomes" id="UP000235145">
    <property type="component" value="Unassembled WGS sequence"/>
</dbReference>
<reference evidence="1 2" key="1">
    <citation type="journal article" date="2017" name="Nat. Commun.">
        <title>Genome assembly with in vitro proximity ligation data and whole-genome triplication in lettuce.</title>
        <authorList>
            <person name="Reyes-Chin-Wo S."/>
            <person name="Wang Z."/>
            <person name="Yang X."/>
            <person name="Kozik A."/>
            <person name="Arikit S."/>
            <person name="Song C."/>
            <person name="Xia L."/>
            <person name="Froenicke L."/>
            <person name="Lavelle D.O."/>
            <person name="Truco M.J."/>
            <person name="Xia R."/>
            <person name="Zhu S."/>
            <person name="Xu C."/>
            <person name="Xu H."/>
            <person name="Xu X."/>
            <person name="Cox K."/>
            <person name="Korf I."/>
            <person name="Meyers B.C."/>
            <person name="Michelmore R.W."/>
        </authorList>
    </citation>
    <scope>NUCLEOTIDE SEQUENCE [LARGE SCALE GENOMIC DNA]</scope>
    <source>
        <strain evidence="2">cv. Salinas</strain>
        <tissue evidence="1">Seedlings</tissue>
    </source>
</reference>
<dbReference type="AlphaFoldDB" id="A0A9R1UCL4"/>
<protein>
    <recommendedName>
        <fullName evidence="3">Reverse transcriptase Ty1/copia-type domain-containing protein</fullName>
    </recommendedName>
</protein>
<dbReference type="SUPFAM" id="SSF56672">
    <property type="entry name" value="DNA/RNA polymerases"/>
    <property type="match status" value="1"/>
</dbReference>
<evidence type="ECO:0000313" key="1">
    <source>
        <dbReference type="EMBL" id="KAJ0184655.1"/>
    </source>
</evidence>
<name>A0A9R1UCL4_LACSA</name>
<keyword evidence="2" id="KW-1185">Reference proteome</keyword>
<organism evidence="1 2">
    <name type="scientific">Lactuca sativa</name>
    <name type="common">Garden lettuce</name>
    <dbReference type="NCBI Taxonomy" id="4236"/>
    <lineage>
        <taxon>Eukaryota</taxon>
        <taxon>Viridiplantae</taxon>
        <taxon>Streptophyta</taxon>
        <taxon>Embryophyta</taxon>
        <taxon>Tracheophyta</taxon>
        <taxon>Spermatophyta</taxon>
        <taxon>Magnoliopsida</taxon>
        <taxon>eudicotyledons</taxon>
        <taxon>Gunneridae</taxon>
        <taxon>Pentapetalae</taxon>
        <taxon>asterids</taxon>
        <taxon>campanulids</taxon>
        <taxon>Asterales</taxon>
        <taxon>Asteraceae</taxon>
        <taxon>Cichorioideae</taxon>
        <taxon>Cichorieae</taxon>
        <taxon>Lactucinae</taxon>
        <taxon>Lactuca</taxon>
    </lineage>
</organism>
<gene>
    <name evidence="1" type="ORF">LSAT_V11C900480800</name>
</gene>
<evidence type="ECO:0000313" key="2">
    <source>
        <dbReference type="Proteomes" id="UP000235145"/>
    </source>
</evidence>
<accession>A0A9R1UCL4</accession>
<dbReference type="EMBL" id="NBSK02000009">
    <property type="protein sequence ID" value="KAJ0184655.1"/>
    <property type="molecule type" value="Genomic_DNA"/>
</dbReference>
<proteinExistence type="predicted"/>
<dbReference type="InterPro" id="IPR043502">
    <property type="entry name" value="DNA/RNA_pol_sf"/>
</dbReference>
<evidence type="ECO:0008006" key="3">
    <source>
        <dbReference type="Google" id="ProtNLM"/>
    </source>
</evidence>
<comment type="caution">
    <text evidence="1">The sequence shown here is derived from an EMBL/GenBank/DDBJ whole genome shotgun (WGS) entry which is preliminary data.</text>
</comment>